<keyword evidence="5" id="KW-0472">Membrane</keyword>
<evidence type="ECO:0000256" key="2">
    <source>
        <dbReference type="ARBA" id="ARBA00022481"/>
    </source>
</evidence>
<dbReference type="InterPro" id="IPR000983">
    <property type="entry name" value="Bac_GSPG_pilin"/>
</dbReference>
<evidence type="ECO:0000256" key="1">
    <source>
        <dbReference type="ARBA" id="ARBA00004167"/>
    </source>
</evidence>
<dbReference type="GO" id="GO:0015628">
    <property type="term" value="P:protein secretion by the type II secretion system"/>
    <property type="evidence" value="ECO:0007669"/>
    <property type="project" value="InterPro"/>
</dbReference>
<dbReference type="AlphaFoldDB" id="A0A5C5XGR5"/>
<evidence type="ECO:0000256" key="5">
    <source>
        <dbReference type="ARBA" id="ARBA00023136"/>
    </source>
</evidence>
<dbReference type="Pfam" id="PF08334">
    <property type="entry name" value="T2SSG"/>
    <property type="match status" value="1"/>
</dbReference>
<reference evidence="8 9" key="1">
    <citation type="submission" date="2019-02" db="EMBL/GenBank/DDBJ databases">
        <title>Deep-cultivation of Planctomycetes and their phenomic and genomic characterization uncovers novel biology.</title>
        <authorList>
            <person name="Wiegand S."/>
            <person name="Jogler M."/>
            <person name="Boedeker C."/>
            <person name="Pinto D."/>
            <person name="Vollmers J."/>
            <person name="Rivas-Marin E."/>
            <person name="Kohn T."/>
            <person name="Peeters S.H."/>
            <person name="Heuer A."/>
            <person name="Rast P."/>
            <person name="Oberbeckmann S."/>
            <person name="Bunk B."/>
            <person name="Jeske O."/>
            <person name="Meyerdierks A."/>
            <person name="Storesund J.E."/>
            <person name="Kallscheuer N."/>
            <person name="Luecker S."/>
            <person name="Lage O.M."/>
            <person name="Pohl T."/>
            <person name="Merkel B.J."/>
            <person name="Hornburger P."/>
            <person name="Mueller R.-W."/>
            <person name="Bruemmer F."/>
            <person name="Labrenz M."/>
            <person name="Spormann A.M."/>
            <person name="Op Den Camp H."/>
            <person name="Overmann J."/>
            <person name="Amann R."/>
            <person name="Jetten M.S.M."/>
            <person name="Mascher T."/>
            <person name="Medema M.H."/>
            <person name="Devos D.P."/>
            <person name="Kaster A.-K."/>
            <person name="Ovreas L."/>
            <person name="Rohde M."/>
            <person name="Galperin M.Y."/>
            <person name="Jogler C."/>
        </authorList>
    </citation>
    <scope>NUCLEOTIDE SEQUENCE [LARGE SCALE GENOMIC DNA]</scope>
    <source>
        <strain evidence="8 9">Pan54</strain>
    </source>
</reference>
<evidence type="ECO:0000259" key="7">
    <source>
        <dbReference type="Pfam" id="PF08334"/>
    </source>
</evidence>
<dbReference type="SUPFAM" id="SSF54523">
    <property type="entry name" value="Pili subunits"/>
    <property type="match status" value="1"/>
</dbReference>
<comment type="caution">
    <text evidence="8">The sequence shown here is derived from an EMBL/GenBank/DDBJ whole genome shotgun (WGS) entry which is preliminary data.</text>
</comment>
<feature type="domain" description="Type II secretion system protein GspG C-terminal" evidence="7">
    <location>
        <begin position="40"/>
        <end position="149"/>
    </location>
</feature>
<protein>
    <submittedName>
        <fullName evidence="8">Type II secretion system protein G</fullName>
    </submittedName>
</protein>
<evidence type="ECO:0000256" key="3">
    <source>
        <dbReference type="ARBA" id="ARBA00022692"/>
    </source>
</evidence>
<dbReference type="GO" id="GO:0015627">
    <property type="term" value="C:type II protein secretion system complex"/>
    <property type="evidence" value="ECO:0007669"/>
    <property type="project" value="InterPro"/>
</dbReference>
<evidence type="ECO:0000313" key="8">
    <source>
        <dbReference type="EMBL" id="TWT62356.1"/>
    </source>
</evidence>
<comment type="subcellular location">
    <subcellularLocation>
        <location evidence="1">Membrane</location>
        <topology evidence="1">Single-pass membrane protein</topology>
    </subcellularLocation>
</comment>
<dbReference type="Gene3D" id="3.30.700.10">
    <property type="entry name" value="Glycoprotein, Type 4 Pilin"/>
    <property type="match status" value="1"/>
</dbReference>
<organism evidence="8 9">
    <name type="scientific">Rubinisphaera italica</name>
    <dbReference type="NCBI Taxonomy" id="2527969"/>
    <lineage>
        <taxon>Bacteria</taxon>
        <taxon>Pseudomonadati</taxon>
        <taxon>Planctomycetota</taxon>
        <taxon>Planctomycetia</taxon>
        <taxon>Planctomycetales</taxon>
        <taxon>Planctomycetaceae</taxon>
        <taxon>Rubinisphaera</taxon>
    </lineage>
</organism>
<sequence>MKRSMTRKLIRNSSRNAFTLLELLIVLAILGVIAAMVVPNLLGSQKKANIQATESSIHGLEQALKLYAVANGGEYPNGGQEVFELLASNKDSEGNAVDPLLPEIPKDAWGQQLMYEYPSSKNNGTEPAIWSLGPNKSDEQGSGDDVANWGET</sequence>
<dbReference type="OrthoDB" id="9795612at2"/>
<evidence type="ECO:0000256" key="4">
    <source>
        <dbReference type="ARBA" id="ARBA00022989"/>
    </source>
</evidence>
<dbReference type="InterPro" id="IPR012902">
    <property type="entry name" value="N_methyl_site"/>
</dbReference>
<evidence type="ECO:0000313" key="9">
    <source>
        <dbReference type="Proteomes" id="UP000316095"/>
    </source>
</evidence>
<gene>
    <name evidence="8" type="primary">epsG</name>
    <name evidence="8" type="ORF">Pan54_30970</name>
</gene>
<keyword evidence="9" id="KW-1185">Reference proteome</keyword>
<dbReference type="InterPro" id="IPR013545">
    <property type="entry name" value="T2SS_protein-GspG_C"/>
</dbReference>
<accession>A0A5C5XGR5</accession>
<proteinExistence type="predicted"/>
<dbReference type="Pfam" id="PF07963">
    <property type="entry name" value="N_methyl"/>
    <property type="match status" value="1"/>
</dbReference>
<dbReference type="InterPro" id="IPR045584">
    <property type="entry name" value="Pilin-like"/>
</dbReference>
<feature type="region of interest" description="Disordered" evidence="6">
    <location>
        <begin position="117"/>
        <end position="152"/>
    </location>
</feature>
<keyword evidence="2" id="KW-0488">Methylation</keyword>
<dbReference type="Proteomes" id="UP000316095">
    <property type="component" value="Unassembled WGS sequence"/>
</dbReference>
<evidence type="ECO:0000256" key="6">
    <source>
        <dbReference type="SAM" id="MobiDB-lite"/>
    </source>
</evidence>
<dbReference type="PRINTS" id="PR00813">
    <property type="entry name" value="BCTERIALGSPG"/>
</dbReference>
<dbReference type="EMBL" id="SJPG01000001">
    <property type="protein sequence ID" value="TWT62356.1"/>
    <property type="molecule type" value="Genomic_DNA"/>
</dbReference>
<keyword evidence="3" id="KW-0812">Transmembrane</keyword>
<dbReference type="GO" id="GO:0016020">
    <property type="term" value="C:membrane"/>
    <property type="evidence" value="ECO:0007669"/>
    <property type="project" value="UniProtKB-SubCell"/>
</dbReference>
<name>A0A5C5XGR5_9PLAN</name>
<dbReference type="PANTHER" id="PTHR30093:SF44">
    <property type="entry name" value="TYPE II SECRETION SYSTEM CORE PROTEIN G"/>
    <property type="match status" value="1"/>
</dbReference>
<dbReference type="NCBIfam" id="TIGR02532">
    <property type="entry name" value="IV_pilin_GFxxxE"/>
    <property type="match status" value="1"/>
</dbReference>
<dbReference type="PANTHER" id="PTHR30093">
    <property type="entry name" value="GENERAL SECRETION PATHWAY PROTEIN G"/>
    <property type="match status" value="1"/>
</dbReference>
<keyword evidence="4" id="KW-1133">Transmembrane helix</keyword>
<dbReference type="RefSeq" id="WP_146504225.1">
    <property type="nucleotide sequence ID" value="NZ_SJPG01000001.1"/>
</dbReference>